<evidence type="ECO:0000256" key="4">
    <source>
        <dbReference type="ARBA" id="ARBA00022692"/>
    </source>
</evidence>
<dbReference type="SUPFAM" id="SSF81324">
    <property type="entry name" value="Voltage-gated potassium channels"/>
    <property type="match status" value="1"/>
</dbReference>
<evidence type="ECO:0000256" key="9">
    <source>
        <dbReference type="ARBA" id="ARBA00023136"/>
    </source>
</evidence>
<evidence type="ECO:0000256" key="8">
    <source>
        <dbReference type="ARBA" id="ARBA00023065"/>
    </source>
</evidence>
<evidence type="ECO:0000256" key="1">
    <source>
        <dbReference type="ARBA" id="ARBA00004141"/>
    </source>
</evidence>
<evidence type="ECO:0000313" key="16">
    <source>
        <dbReference type="EMBL" id="BET02832.1"/>
    </source>
</evidence>
<dbReference type="InterPro" id="IPR013518">
    <property type="entry name" value="K_chnl_inward-rec_Kir_cyto"/>
</dbReference>
<evidence type="ECO:0000256" key="3">
    <source>
        <dbReference type="ARBA" id="ARBA00022538"/>
    </source>
</evidence>
<keyword evidence="10 11" id="KW-0407">Ion channel</keyword>
<feature type="compositionally biased region" description="Basic and acidic residues" evidence="12">
    <location>
        <begin position="10"/>
        <end position="23"/>
    </location>
</feature>
<comment type="subcellular location">
    <subcellularLocation>
        <location evidence="1 11">Membrane</location>
        <topology evidence="1 11">Multi-pass membrane protein</topology>
    </subcellularLocation>
</comment>
<feature type="domain" description="Potassium channel inwardly rectifying transmembrane" evidence="14">
    <location>
        <begin position="119"/>
        <end position="261"/>
    </location>
</feature>
<dbReference type="Pfam" id="PF17655">
    <property type="entry name" value="IRK_C"/>
    <property type="match status" value="1"/>
</dbReference>
<organism evidence="16 17">
    <name type="scientific">Nesidiocoris tenuis</name>
    <dbReference type="NCBI Taxonomy" id="355587"/>
    <lineage>
        <taxon>Eukaryota</taxon>
        <taxon>Metazoa</taxon>
        <taxon>Ecdysozoa</taxon>
        <taxon>Arthropoda</taxon>
        <taxon>Hexapoda</taxon>
        <taxon>Insecta</taxon>
        <taxon>Pterygota</taxon>
        <taxon>Neoptera</taxon>
        <taxon>Paraneoptera</taxon>
        <taxon>Hemiptera</taxon>
        <taxon>Heteroptera</taxon>
        <taxon>Panheteroptera</taxon>
        <taxon>Cimicomorpha</taxon>
        <taxon>Miridae</taxon>
        <taxon>Dicyphina</taxon>
        <taxon>Nesidiocoris</taxon>
    </lineage>
</organism>
<keyword evidence="4 11" id="KW-0812">Transmembrane</keyword>
<feature type="compositionally biased region" description="Basic residues" evidence="12">
    <location>
        <begin position="103"/>
        <end position="113"/>
    </location>
</feature>
<feature type="region of interest" description="Disordered" evidence="12">
    <location>
        <begin position="1"/>
        <end position="113"/>
    </location>
</feature>
<dbReference type="Proteomes" id="UP001307889">
    <property type="component" value="Chromosome 14"/>
</dbReference>
<evidence type="ECO:0000256" key="2">
    <source>
        <dbReference type="ARBA" id="ARBA00022448"/>
    </source>
</evidence>
<evidence type="ECO:0000256" key="10">
    <source>
        <dbReference type="ARBA" id="ARBA00023303"/>
    </source>
</evidence>
<accession>A0ABN7BES0</accession>
<evidence type="ECO:0000256" key="7">
    <source>
        <dbReference type="ARBA" id="ARBA00022989"/>
    </source>
</evidence>
<proteinExistence type="inferred from homology"/>
<evidence type="ECO:0000259" key="15">
    <source>
        <dbReference type="Pfam" id="PF17655"/>
    </source>
</evidence>
<keyword evidence="17" id="KW-1185">Reference proteome</keyword>
<gene>
    <name evidence="16" type="ORF">NTJ_15651</name>
</gene>
<evidence type="ECO:0000256" key="11">
    <source>
        <dbReference type="RuleBase" id="RU003822"/>
    </source>
</evidence>
<protein>
    <submittedName>
        <fullName evidence="16">Inwardly rectifying K channel</fullName>
    </submittedName>
</protein>
<dbReference type="Gene3D" id="1.10.287.70">
    <property type="match status" value="1"/>
</dbReference>
<dbReference type="InterPro" id="IPR014756">
    <property type="entry name" value="Ig_E-set"/>
</dbReference>
<evidence type="ECO:0000256" key="13">
    <source>
        <dbReference type="SAM" id="Phobius"/>
    </source>
</evidence>
<feature type="transmembrane region" description="Helical" evidence="13">
    <location>
        <begin position="232"/>
        <end position="256"/>
    </location>
</feature>
<evidence type="ECO:0000259" key="14">
    <source>
        <dbReference type="Pfam" id="PF01007"/>
    </source>
</evidence>
<keyword evidence="5 11" id="KW-0851">Voltage-gated channel</keyword>
<dbReference type="InterPro" id="IPR041647">
    <property type="entry name" value="IRK_C"/>
</dbReference>
<evidence type="ECO:0000256" key="12">
    <source>
        <dbReference type="SAM" id="MobiDB-lite"/>
    </source>
</evidence>
<dbReference type="Gene3D" id="2.60.40.1400">
    <property type="entry name" value="G protein-activated inward rectifier potassium channel 1"/>
    <property type="match status" value="1"/>
</dbReference>
<dbReference type="PRINTS" id="PR01320">
    <property type="entry name" value="KIRCHANNEL"/>
</dbReference>
<dbReference type="EMBL" id="AP028922">
    <property type="protein sequence ID" value="BET02832.1"/>
    <property type="molecule type" value="Genomic_DNA"/>
</dbReference>
<comment type="similarity">
    <text evidence="11">Belongs to the inward rectifier-type potassium channel (TC 1.A.2.1) family.</text>
</comment>
<reference evidence="16 17" key="1">
    <citation type="submission" date="2023-09" db="EMBL/GenBank/DDBJ databases">
        <title>Nesidiocoris tenuis whole genome shotgun sequence.</title>
        <authorList>
            <person name="Shibata T."/>
            <person name="Shimoda M."/>
            <person name="Kobayashi T."/>
            <person name="Uehara T."/>
        </authorList>
    </citation>
    <scope>NUCLEOTIDE SEQUENCE [LARGE SCALE GENOMIC DNA]</scope>
    <source>
        <strain evidence="16 17">Japan</strain>
    </source>
</reference>
<dbReference type="SUPFAM" id="SSF81296">
    <property type="entry name" value="E set domains"/>
    <property type="match status" value="1"/>
</dbReference>
<dbReference type="InterPro" id="IPR040445">
    <property type="entry name" value="Kir_TM"/>
</dbReference>
<evidence type="ECO:0000256" key="6">
    <source>
        <dbReference type="ARBA" id="ARBA00022958"/>
    </source>
</evidence>
<keyword evidence="8 11" id="KW-0406">Ion transport</keyword>
<name>A0ABN7BES0_9HEMI</name>
<feature type="domain" description="Inward rectifier potassium channel C-terminal" evidence="15">
    <location>
        <begin position="268"/>
        <end position="440"/>
    </location>
</feature>
<dbReference type="Pfam" id="PF01007">
    <property type="entry name" value="IRK"/>
    <property type="match status" value="1"/>
</dbReference>
<feature type="transmembrane region" description="Helical" evidence="13">
    <location>
        <begin position="154"/>
        <end position="177"/>
    </location>
</feature>
<feature type="compositionally biased region" description="Low complexity" evidence="12">
    <location>
        <begin position="69"/>
        <end position="91"/>
    </location>
</feature>
<keyword evidence="9 13" id="KW-0472">Membrane</keyword>
<keyword evidence="2 11" id="KW-0813">Transport</keyword>
<keyword evidence="6 11" id="KW-0630">Potassium</keyword>
<dbReference type="InterPro" id="IPR016449">
    <property type="entry name" value="K_chnl_inward-rec_Kir"/>
</dbReference>
<keyword evidence="7 13" id="KW-1133">Transmembrane helix</keyword>
<sequence>MVGVPAGPRRRPEAARDSTRADRLTMPTADDAEKEPLRLAIRKRSTPGDFRYFEDDEPPADSTVIRIVPGGTPTLSPSTGSPSLSPSSPTSNKTFGGGGFAKFKSRGRGSTRRVRRRAVLKNGECNVTQVRISKRRRKYLQDIFTTLVDTKWRWTLLVFTLSFILSWLSFAIIWWSIASIHGDLDPENLEREGFVPCVSAIHNFASCFLFSIETQHTIGYGSRGTNEECPQAIFVMCLQSITGVFIQAFMTGIVFAKMARPKQRTQTLLFSRNAVICMRDGILSLMFRVGDMREKSHLISSSVRAQLVRPYITKEGEVLSPYLYDLKVKADNYDSDVFLIWPTTVVHEIDSDSPLYEVSAADMINERFEIIVILEGTTESTGQTTQARTSYVASEILWGHRFQPLVSFNKNKAAYQVNFALFHNSYQVDTPLCSAKELETFLATANVDA</sequence>
<dbReference type="PANTHER" id="PTHR11767">
    <property type="entry name" value="INWARD RECTIFIER POTASSIUM CHANNEL"/>
    <property type="match status" value="1"/>
</dbReference>
<keyword evidence="3 11" id="KW-0633">Potassium transport</keyword>
<evidence type="ECO:0000256" key="5">
    <source>
        <dbReference type="ARBA" id="ARBA00022882"/>
    </source>
</evidence>
<evidence type="ECO:0000313" key="17">
    <source>
        <dbReference type="Proteomes" id="UP001307889"/>
    </source>
</evidence>
<dbReference type="PANTHER" id="PTHR11767:SF113">
    <property type="entry name" value="INWARDLY RECTIFYING POTASSIUM CHANNEL 2, ISOFORM D"/>
    <property type="match status" value="1"/>
</dbReference>